<feature type="region of interest" description="Disordered" evidence="1">
    <location>
        <begin position="235"/>
        <end position="255"/>
    </location>
</feature>
<gene>
    <name evidence="2" type="ORF">OH76DRAFT_1395908</name>
</gene>
<evidence type="ECO:0000313" key="3">
    <source>
        <dbReference type="Proteomes" id="UP000256964"/>
    </source>
</evidence>
<organism evidence="2 3">
    <name type="scientific">Lentinus brumalis</name>
    <dbReference type="NCBI Taxonomy" id="2498619"/>
    <lineage>
        <taxon>Eukaryota</taxon>
        <taxon>Fungi</taxon>
        <taxon>Dikarya</taxon>
        <taxon>Basidiomycota</taxon>
        <taxon>Agaricomycotina</taxon>
        <taxon>Agaricomycetes</taxon>
        <taxon>Polyporales</taxon>
        <taxon>Polyporaceae</taxon>
        <taxon>Lentinus</taxon>
    </lineage>
</organism>
<dbReference type="InterPro" id="IPR023213">
    <property type="entry name" value="CAT-like_dom_sf"/>
</dbReference>
<dbReference type="OrthoDB" id="3264185at2759"/>
<evidence type="ECO:0000256" key="1">
    <source>
        <dbReference type="SAM" id="MobiDB-lite"/>
    </source>
</evidence>
<protein>
    <recommendedName>
        <fullName evidence="4">Diacylglycerol O-acyltransferase</fullName>
    </recommendedName>
</protein>
<dbReference type="STRING" id="139420.A0A371DW53"/>
<evidence type="ECO:0000313" key="2">
    <source>
        <dbReference type="EMBL" id="RDX56776.1"/>
    </source>
</evidence>
<dbReference type="EMBL" id="KZ857380">
    <property type="protein sequence ID" value="RDX56776.1"/>
    <property type="molecule type" value="Genomic_DNA"/>
</dbReference>
<proteinExistence type="predicted"/>
<dbReference type="Proteomes" id="UP000256964">
    <property type="component" value="Unassembled WGS sequence"/>
</dbReference>
<evidence type="ECO:0008006" key="4">
    <source>
        <dbReference type="Google" id="ProtNLM"/>
    </source>
</evidence>
<keyword evidence="3" id="KW-1185">Reference proteome</keyword>
<sequence length="586" mass="66265">MSWSLVSSSSPSSGRTYARPLGLNEASFYYDRIFNGTADIIWRYVVEQTDHARGTSLFSEENVRRAWATLKQWYPLLGVRMDDSDGMDAVKFVVSEQAVTHHQPDEITLRTVSSPAEVEALIWRLLRDEPMSDHHLISRVFVFGFQERPGTYEVLFKAAHSIADGISGATIARTFFHVLTSPPAPIPPLQERLEMALPCDQLNPTNKMTLARQRWRRAIARVTFLNRRRKLAGGHTLPRKATDTTYRTPSVTDRGGSRFSVSESAAILATCKRHRLTFGAVIPVISQLAITRMLHRRYLRGEIPEDEWEYRRRQPMHFGGPINLRPYMDEEWQRKGGATEVALAIDYYECTLPFMPTPFGTRKDEGVPRVDGAPPFSALMSRGRFFYRSRLFRAQLQRRVKHPLMLDIALARQPVYLLRKKTNVTHWIAAQRGEPLPTYTVPPHFDSVPSDYVPANGLSSVGQMSLILPETYPLPPGHPLSVHTAWAANPSFGAVGEASASKARPAVPPVTADSDALLRIVNENTYLHSRPFEFFLGNATERNQISMFLTFDANVYNREDADEFLRECREAALYYLGDSGIAKAKL</sequence>
<dbReference type="SUPFAM" id="SSF52777">
    <property type="entry name" value="CoA-dependent acyltransferases"/>
    <property type="match status" value="1"/>
</dbReference>
<name>A0A371DW53_9APHY</name>
<reference evidence="2 3" key="1">
    <citation type="journal article" date="2018" name="Biotechnol. Biofuels">
        <title>Integrative visual omics of the white-rot fungus Polyporus brumalis exposes the biotechnological potential of its oxidative enzymes for delignifying raw plant biomass.</title>
        <authorList>
            <person name="Miyauchi S."/>
            <person name="Rancon A."/>
            <person name="Drula E."/>
            <person name="Hage H."/>
            <person name="Chaduli D."/>
            <person name="Favel A."/>
            <person name="Grisel S."/>
            <person name="Henrissat B."/>
            <person name="Herpoel-Gimbert I."/>
            <person name="Ruiz-Duenas F.J."/>
            <person name="Chevret D."/>
            <person name="Hainaut M."/>
            <person name="Lin J."/>
            <person name="Wang M."/>
            <person name="Pangilinan J."/>
            <person name="Lipzen A."/>
            <person name="Lesage-Meessen L."/>
            <person name="Navarro D."/>
            <person name="Riley R."/>
            <person name="Grigoriev I.V."/>
            <person name="Zhou S."/>
            <person name="Raouche S."/>
            <person name="Rosso M.N."/>
        </authorList>
    </citation>
    <scope>NUCLEOTIDE SEQUENCE [LARGE SCALE GENOMIC DNA]</scope>
    <source>
        <strain evidence="2 3">BRFM 1820</strain>
    </source>
</reference>
<dbReference type="Gene3D" id="3.30.559.10">
    <property type="entry name" value="Chloramphenicol acetyltransferase-like domain"/>
    <property type="match status" value="1"/>
</dbReference>
<accession>A0A371DW53</accession>
<dbReference type="AlphaFoldDB" id="A0A371DW53"/>